<accession>A0A2N0AFI2</accession>
<sequence>MLEIKTIITNDIKKESIITGFERTLFERDCFGNLWIGSWNQSPILYRNDGKQITRFEFPIGYYLASDNPFDSNLEWILFSSSNSILYFKDDVFFSVPSPKLANTAPFQILNIGKYTYVIFANTSGRRLVHRWDGTIWETLNCNLDFLNLSLLKQVGKNRILVTENNSEIAYILDLDGKLVSEFSTSAAPMKVKVDSKKIFLYSDSKLEVRNPDGELKSILDLYDDTMKSYFGSYLEFIDLCIEDESNLILLLKERNKKPGKKHLLNFNLDTLTLTPHPLYDKLTPEMNILQFEIDNSGEFWFKIFGNHYSESFLTFNPVLAL</sequence>
<dbReference type="AlphaFoldDB" id="A0A2N0AFI2"/>
<comment type="caution">
    <text evidence="1">The sequence shown here is derived from an EMBL/GenBank/DDBJ whole genome shotgun (WGS) entry which is preliminary data.</text>
</comment>
<dbReference type="SUPFAM" id="SSF101898">
    <property type="entry name" value="NHL repeat"/>
    <property type="match status" value="1"/>
</dbReference>
<dbReference type="EMBL" id="NPDX01000008">
    <property type="protein sequence ID" value="PJZ83052.1"/>
    <property type="molecule type" value="Genomic_DNA"/>
</dbReference>
<evidence type="ECO:0000313" key="2">
    <source>
        <dbReference type="Proteomes" id="UP000232145"/>
    </source>
</evidence>
<dbReference type="RefSeq" id="WP_100745120.1">
    <property type="nucleotide sequence ID" value="NZ_NPDW01000004.1"/>
</dbReference>
<gene>
    <name evidence="1" type="ORF">CH364_18455</name>
</gene>
<protein>
    <submittedName>
        <fullName evidence="1">Uncharacterized protein</fullName>
    </submittedName>
</protein>
<dbReference type="OrthoDB" id="321115at2"/>
<organism evidence="1 2">
    <name type="scientific">Leptospira harrisiae</name>
    <dbReference type="NCBI Taxonomy" id="2023189"/>
    <lineage>
        <taxon>Bacteria</taxon>
        <taxon>Pseudomonadati</taxon>
        <taxon>Spirochaetota</taxon>
        <taxon>Spirochaetia</taxon>
        <taxon>Leptospirales</taxon>
        <taxon>Leptospiraceae</taxon>
        <taxon>Leptospira</taxon>
    </lineage>
</organism>
<evidence type="ECO:0000313" key="1">
    <source>
        <dbReference type="EMBL" id="PJZ83052.1"/>
    </source>
</evidence>
<keyword evidence="2" id="KW-1185">Reference proteome</keyword>
<proteinExistence type="predicted"/>
<reference evidence="1 2" key="1">
    <citation type="submission" date="2017-07" db="EMBL/GenBank/DDBJ databases">
        <title>Leptospira spp. isolated from tropical soils.</title>
        <authorList>
            <person name="Thibeaux R."/>
            <person name="Iraola G."/>
            <person name="Ferres I."/>
            <person name="Bierque E."/>
            <person name="Girault D."/>
            <person name="Soupe-Gilbert M.-E."/>
            <person name="Picardeau M."/>
            <person name="Goarant C."/>
        </authorList>
    </citation>
    <scope>NUCLEOTIDE SEQUENCE [LARGE SCALE GENOMIC DNA]</scope>
    <source>
        <strain evidence="1 2">FH2-B-A1</strain>
    </source>
</reference>
<dbReference type="Proteomes" id="UP000232145">
    <property type="component" value="Unassembled WGS sequence"/>
</dbReference>
<name>A0A2N0AFI2_9LEPT</name>